<dbReference type="InterPro" id="IPR042102">
    <property type="entry name" value="RNA_pol_Rpb1_3_sf"/>
</dbReference>
<dbReference type="EMBL" id="KC684276">
    <property type="protein sequence ID" value="AGL12034.1"/>
    <property type="molecule type" value="Genomic_DNA"/>
</dbReference>
<dbReference type="InterPro" id="IPR007080">
    <property type="entry name" value="RNA_pol_Rpb1_1"/>
</dbReference>
<evidence type="ECO:0000256" key="3">
    <source>
        <dbReference type="ARBA" id="ARBA00022679"/>
    </source>
</evidence>
<dbReference type="Pfam" id="PF04983">
    <property type="entry name" value="RNA_pol_Rpb1_3"/>
    <property type="match status" value="1"/>
</dbReference>
<keyword evidence="3 7" id="KW-0808">Transferase</keyword>
<dbReference type="Gene3D" id="1.10.274.100">
    <property type="entry name" value="RNA polymerase Rpb1, domain 3"/>
    <property type="match status" value="1"/>
</dbReference>
<accession>A0A023HI14</accession>
<gene>
    <name evidence="9" type="primary">rpoC1</name>
</gene>
<evidence type="ECO:0000259" key="8">
    <source>
        <dbReference type="SMART" id="SM00663"/>
    </source>
</evidence>
<dbReference type="AlphaFoldDB" id="A0A023HI14"/>
<dbReference type="Pfam" id="PF00623">
    <property type="entry name" value="RNA_pol_Rpb1_2"/>
    <property type="match status" value="2"/>
</dbReference>
<dbReference type="RefSeq" id="YP_009032768.1">
    <property type="nucleotide sequence ID" value="NC_024154.1"/>
</dbReference>
<dbReference type="InterPro" id="IPR045867">
    <property type="entry name" value="DNA-dir_RpoC_beta_prime"/>
</dbReference>
<evidence type="ECO:0000256" key="2">
    <source>
        <dbReference type="ARBA" id="ARBA00022478"/>
    </source>
</evidence>
<keyword evidence="9" id="KW-0934">Plastid</keyword>
<sequence length="578" mass="66769">MTETFTQSLASDFFFRVGGIIKKDYIQLTIASPRKIIKWTERLLPTGYYIGEVKEPMGFKEILKFKTFKPILNGLFCEQIFGPIRAGKCLCKLSSSSNIFIKKNVSLCSVCNVELTIKDVRSYRMGYIKLIFPVIHPWYVNSINYIGIILNKSKHVFFKILSYRSYLLVYTSGSQKKISGAEGLTFLLKQIDLYKNCKLERLMKFHRARMKILNYFLSTSTRPDWLSLNYLPVLPVKLRPIVRFSDNTFAISELNSQYSDIIRINNNLKLLKKMFVSEKFLKKDKVKLQKSINNLICPINSISEKLSSLSSRLKGKKGLFRKNLLGKTVDYSARSVIVVAPELSLNQCGLPLFFFLELFQPFIFKKLIILRLVKTLKEARLVLQNLNLVQPLIKKIIKVHPIVLNRAPTLHRLGVQSFQVELMTTNAIHFHPLVCSAFNADFDGDQMGIHLPLSLKSQAESRILLFSINQCLLPSTGASNLMVSQDMILGSYILTIENTSLYYLLQDIQVFMNLRLALNAYRNQKVELQSYIWLFFKNSSFYNCNGSYTFILRIYCFFRLLRTTIGRIIFNKVLVEFL</sequence>
<dbReference type="Gene3D" id="2.40.40.20">
    <property type="match status" value="1"/>
</dbReference>
<keyword evidence="9" id="KW-0150">Chloroplast</keyword>
<proteinExistence type="inferred from homology"/>
<dbReference type="SMART" id="SM00663">
    <property type="entry name" value="RPOLA_N"/>
    <property type="match status" value="1"/>
</dbReference>
<evidence type="ECO:0000256" key="7">
    <source>
        <dbReference type="RuleBase" id="RU004279"/>
    </source>
</evidence>
<dbReference type="SUPFAM" id="SSF64484">
    <property type="entry name" value="beta and beta-prime subunits of DNA dependent RNA-polymerase"/>
    <property type="match status" value="1"/>
</dbReference>
<keyword evidence="4 7" id="KW-0548">Nucleotidyltransferase</keyword>
<dbReference type="GO" id="GO:0006351">
    <property type="term" value="P:DNA-templated transcription"/>
    <property type="evidence" value="ECO:0007669"/>
    <property type="project" value="InterPro"/>
</dbReference>
<dbReference type="EC" id="2.7.7.6" evidence="7"/>
<dbReference type="GO" id="GO:0000428">
    <property type="term" value="C:DNA-directed RNA polymerase complex"/>
    <property type="evidence" value="ECO:0007669"/>
    <property type="project" value="UniProtKB-KW"/>
</dbReference>
<evidence type="ECO:0000256" key="6">
    <source>
        <dbReference type="ARBA" id="ARBA00048552"/>
    </source>
</evidence>
<protein>
    <recommendedName>
        <fullName evidence="7">DNA-directed RNA polymerase subunit</fullName>
        <ecNumber evidence="7">2.7.7.6</ecNumber>
    </recommendedName>
</protein>
<evidence type="ECO:0000256" key="5">
    <source>
        <dbReference type="ARBA" id="ARBA00023163"/>
    </source>
</evidence>
<organism evidence="9">
    <name type="scientific">Euglenaformis proxima</name>
    <dbReference type="NCBI Taxonomy" id="299110"/>
    <lineage>
        <taxon>Eukaryota</taxon>
        <taxon>Discoba</taxon>
        <taxon>Euglenozoa</taxon>
        <taxon>Euglenida</taxon>
        <taxon>Spirocuta</taxon>
        <taxon>Euglenophyceae</taxon>
        <taxon>Euglenales</taxon>
        <taxon>Euglenaceae</taxon>
        <taxon>Euglenaformis</taxon>
    </lineage>
</organism>
<dbReference type="InterPro" id="IPR006592">
    <property type="entry name" value="RNA_pol_N"/>
</dbReference>
<dbReference type="InterPro" id="IPR000722">
    <property type="entry name" value="RNA_pol_asu"/>
</dbReference>
<dbReference type="InterPro" id="IPR007066">
    <property type="entry name" value="RNA_pol_Rpb1_3"/>
</dbReference>
<evidence type="ECO:0000256" key="4">
    <source>
        <dbReference type="ARBA" id="ARBA00022695"/>
    </source>
</evidence>
<name>A0A023HI14_9EUGL</name>
<dbReference type="GeneID" id="19522635"/>
<feature type="domain" description="RNA polymerase N-terminal" evidence="8">
    <location>
        <begin position="224"/>
        <end position="495"/>
    </location>
</feature>
<comment type="catalytic activity">
    <reaction evidence="6 7">
        <text>RNA(n) + a ribonucleoside 5'-triphosphate = RNA(n+1) + diphosphate</text>
        <dbReference type="Rhea" id="RHEA:21248"/>
        <dbReference type="Rhea" id="RHEA-COMP:14527"/>
        <dbReference type="Rhea" id="RHEA-COMP:17342"/>
        <dbReference type="ChEBI" id="CHEBI:33019"/>
        <dbReference type="ChEBI" id="CHEBI:61557"/>
        <dbReference type="ChEBI" id="CHEBI:140395"/>
        <dbReference type="EC" id="2.7.7.6"/>
    </reaction>
</comment>
<reference evidence="9" key="1">
    <citation type="journal article" date="2014" name="Phycologia">
        <title>Characterization of Euglenaformis gen. nov. and the chloroplast genome of Euglenaformis [Euglena] proxima (Euglenophyta).</title>
        <authorList>
            <person name="Bennett M.S."/>
            <person name="Wiegert K.E."/>
            <person name="Triemer R.E."/>
        </authorList>
    </citation>
    <scope>NUCLEOTIDE SEQUENCE</scope>
    <source>
        <strain evidence="9">SAG 1224-11a</strain>
    </source>
</reference>
<keyword evidence="2 7" id="KW-0240">DNA-directed RNA polymerase</keyword>
<geneLocation type="chloroplast" evidence="9"/>
<comment type="function">
    <text evidence="1 7">DNA-dependent RNA polymerase catalyzes the transcription of DNA into RNA using the four ribonucleoside triphosphates as substrates.</text>
</comment>
<evidence type="ECO:0000313" key="9">
    <source>
        <dbReference type="EMBL" id="AGL12034.1"/>
    </source>
</evidence>
<keyword evidence="5 7" id="KW-0804">Transcription</keyword>
<dbReference type="PANTHER" id="PTHR19376">
    <property type="entry name" value="DNA-DIRECTED RNA POLYMERASE"/>
    <property type="match status" value="1"/>
</dbReference>
<dbReference type="GO" id="GO:0003899">
    <property type="term" value="F:DNA-directed RNA polymerase activity"/>
    <property type="evidence" value="ECO:0007669"/>
    <property type="project" value="UniProtKB-EC"/>
</dbReference>
<comment type="similarity">
    <text evidence="7">Belongs to the RNA polymerase beta' chain family.</text>
</comment>
<dbReference type="GO" id="GO:0003677">
    <property type="term" value="F:DNA binding"/>
    <property type="evidence" value="ECO:0007669"/>
    <property type="project" value="InterPro"/>
</dbReference>
<evidence type="ECO:0000256" key="1">
    <source>
        <dbReference type="ARBA" id="ARBA00004026"/>
    </source>
</evidence>
<dbReference type="InterPro" id="IPR044893">
    <property type="entry name" value="RNA_pol_Rpb1_clamp_domain"/>
</dbReference>
<dbReference type="Pfam" id="PF04997">
    <property type="entry name" value="RNA_pol_Rpb1_1"/>
    <property type="match status" value="2"/>
</dbReference>
<dbReference type="PANTHER" id="PTHR19376:SF54">
    <property type="entry name" value="DNA-DIRECTED RNA POLYMERASE SUBUNIT BETA"/>
    <property type="match status" value="1"/>
</dbReference>
<dbReference type="Gene3D" id="4.10.860.120">
    <property type="entry name" value="RNA polymerase II, clamp domain"/>
    <property type="match status" value="1"/>
</dbReference>